<keyword evidence="7" id="KW-0966">Cell projection</keyword>
<evidence type="ECO:0000256" key="10">
    <source>
        <dbReference type="SAM" id="Coils"/>
    </source>
</evidence>
<gene>
    <name evidence="11" type="primary">WDR96</name>
    <name evidence="11" type="ORF">MS3_00010933</name>
</gene>
<reference evidence="11" key="2">
    <citation type="journal article" date="2019" name="Gigascience">
        <title>High-quality Schistosoma haematobium genome achieved by single-molecule and long-range sequencing.</title>
        <authorList>
            <person name="Stroehlein A.J."/>
            <person name="Korhonen P.K."/>
            <person name="Chong T.M."/>
            <person name="Lim Y.L."/>
            <person name="Chan K.G."/>
            <person name="Webster B."/>
            <person name="Rollinson D."/>
            <person name="Brindley P.J."/>
            <person name="Gasser R.B."/>
            <person name="Young N.D."/>
        </authorList>
    </citation>
    <scope>NUCLEOTIDE SEQUENCE</scope>
</reference>
<dbReference type="GO" id="GO:0005930">
    <property type="term" value="C:axoneme"/>
    <property type="evidence" value="ECO:0007669"/>
    <property type="project" value="UniProtKB-SubCell"/>
</dbReference>
<dbReference type="PANTHER" id="PTHR14885">
    <property type="entry name" value="CILIA- AND FLAGELLA-ASSOCIATED PROTEIN 43-RELATED"/>
    <property type="match status" value="1"/>
</dbReference>
<dbReference type="Gene3D" id="2.130.10.10">
    <property type="entry name" value="YVTN repeat-like/Quinoprotein amine dehydrogenase"/>
    <property type="match status" value="2"/>
</dbReference>
<evidence type="ECO:0000256" key="7">
    <source>
        <dbReference type="ARBA" id="ARBA00023273"/>
    </source>
</evidence>
<dbReference type="GO" id="GO:0003341">
    <property type="term" value="P:cilium movement"/>
    <property type="evidence" value="ECO:0007669"/>
    <property type="project" value="UniProtKB-ARBA"/>
</dbReference>
<evidence type="ECO:0000256" key="1">
    <source>
        <dbReference type="ARBA" id="ARBA00004430"/>
    </source>
</evidence>
<dbReference type="KEGG" id="shx:MS3_00010933"/>
<dbReference type="GO" id="GO:0060271">
    <property type="term" value="P:cilium assembly"/>
    <property type="evidence" value="ECO:0007669"/>
    <property type="project" value="TreeGrafter"/>
</dbReference>
<evidence type="ECO:0000313" key="12">
    <source>
        <dbReference type="Proteomes" id="UP000471633"/>
    </source>
</evidence>
<keyword evidence="12" id="KW-1185">Reference proteome</keyword>
<dbReference type="PANTHER" id="PTHR14885:SF1">
    <property type="entry name" value="CILIA- AND FLAGELLA-ASSOCIATED PROTEIN 43"/>
    <property type="match status" value="1"/>
</dbReference>
<keyword evidence="11" id="KW-0969">Cilium</keyword>
<keyword evidence="6" id="KW-0206">Cytoskeleton</keyword>
<comment type="caution">
    <text evidence="11">The sequence shown here is derived from an EMBL/GenBank/DDBJ whole genome shotgun (WGS) entry which is preliminary data.</text>
</comment>
<feature type="coiled-coil region" evidence="10">
    <location>
        <begin position="1281"/>
        <end position="1333"/>
    </location>
</feature>
<evidence type="ECO:0000313" key="11">
    <source>
        <dbReference type="EMBL" id="KAH9583379.1"/>
    </source>
</evidence>
<feature type="coiled-coil region" evidence="10">
    <location>
        <begin position="1773"/>
        <end position="1800"/>
    </location>
</feature>
<name>A0A922IN74_SCHHA</name>
<reference evidence="11" key="3">
    <citation type="submission" date="2021-06" db="EMBL/GenBank/DDBJ databases">
        <title>Chromosome-level genome assembly for S. haematobium.</title>
        <authorList>
            <person name="Stroehlein A.J."/>
        </authorList>
    </citation>
    <scope>NUCLEOTIDE SEQUENCE</scope>
</reference>
<evidence type="ECO:0000256" key="3">
    <source>
        <dbReference type="ARBA" id="ARBA00022574"/>
    </source>
</evidence>
<dbReference type="InterPro" id="IPR036322">
    <property type="entry name" value="WD40_repeat_dom_sf"/>
</dbReference>
<feature type="coiled-coil region" evidence="10">
    <location>
        <begin position="969"/>
        <end position="996"/>
    </location>
</feature>
<evidence type="ECO:0000256" key="9">
    <source>
        <dbReference type="ARBA" id="ARBA00023662"/>
    </source>
</evidence>
<evidence type="ECO:0000256" key="6">
    <source>
        <dbReference type="ARBA" id="ARBA00023212"/>
    </source>
</evidence>
<evidence type="ECO:0000256" key="2">
    <source>
        <dbReference type="ARBA" id="ARBA00022490"/>
    </source>
</evidence>
<dbReference type="Pfam" id="PF25828">
    <property type="entry name" value="CC_Cfap43"/>
    <property type="match status" value="1"/>
</dbReference>
<comment type="subcellular location">
    <subcellularLocation>
        <location evidence="1">Cytoplasm</location>
        <location evidence="1">Cytoskeleton</location>
        <location evidence="1">Cilium axoneme</location>
    </subcellularLocation>
</comment>
<keyword evidence="3" id="KW-0853">WD repeat</keyword>
<evidence type="ECO:0000256" key="5">
    <source>
        <dbReference type="ARBA" id="ARBA00023054"/>
    </source>
</evidence>
<evidence type="ECO:0000256" key="4">
    <source>
        <dbReference type="ARBA" id="ARBA00022737"/>
    </source>
</evidence>
<reference evidence="11" key="1">
    <citation type="journal article" date="2012" name="Nat. Genet.">
        <title>Whole-genome sequence of Schistosoma haematobium.</title>
        <authorList>
            <person name="Young N.D."/>
            <person name="Jex A.R."/>
            <person name="Li B."/>
            <person name="Liu S."/>
            <person name="Yang L."/>
            <person name="Xiong Z."/>
            <person name="Li Y."/>
            <person name="Cantacessi C."/>
            <person name="Hall R.S."/>
            <person name="Xu X."/>
            <person name="Chen F."/>
            <person name="Wu X."/>
            <person name="Zerlotini A."/>
            <person name="Oliveira G."/>
            <person name="Hofmann A."/>
            <person name="Zhang G."/>
            <person name="Fang X."/>
            <person name="Kang Y."/>
            <person name="Campbell B.E."/>
            <person name="Loukas A."/>
            <person name="Ranganathan S."/>
            <person name="Rollinson D."/>
            <person name="Rinaldi G."/>
            <person name="Brindley P.J."/>
            <person name="Yang H."/>
            <person name="Wang J."/>
            <person name="Wang J."/>
            <person name="Gasser R.B."/>
        </authorList>
    </citation>
    <scope>NUCLEOTIDE SEQUENCE</scope>
</reference>
<comment type="similarity">
    <text evidence="8">Belongs to the CFAP43 family.</text>
</comment>
<dbReference type="EMBL" id="AMPZ03000005">
    <property type="protein sequence ID" value="KAH9583379.1"/>
    <property type="molecule type" value="Genomic_DNA"/>
</dbReference>
<keyword evidence="4" id="KW-0677">Repeat</keyword>
<keyword evidence="5 10" id="KW-0175">Coiled coil</keyword>
<dbReference type="SUPFAM" id="SSF69322">
    <property type="entry name" value="Tricorn protease domain 2"/>
    <property type="match status" value="1"/>
</dbReference>
<dbReference type="GeneID" id="24597750"/>
<proteinExistence type="inferred from homology"/>
<dbReference type="CTD" id="24597750"/>
<reference evidence="11" key="4">
    <citation type="journal article" date="2022" name="PLoS Pathog.">
        <title>Chromosome-level genome of Schistosoma haematobium underpins genome-wide explorations of molecular variation.</title>
        <authorList>
            <person name="Stroehlein A.J."/>
            <person name="Korhonen P.K."/>
            <person name="Lee V.V."/>
            <person name="Ralph S.A."/>
            <person name="Mentink-Kane M."/>
            <person name="You H."/>
            <person name="McManus D.P."/>
            <person name="Tchuente L.T."/>
            <person name="Stothard J.R."/>
            <person name="Kaur P."/>
            <person name="Dudchenko O."/>
            <person name="Aiden E.L."/>
            <person name="Yang B."/>
            <person name="Yang H."/>
            <person name="Emery A.M."/>
            <person name="Webster B.L."/>
            <person name="Brindley P.J."/>
            <person name="Rollinson D."/>
            <person name="Chang B.C.H."/>
            <person name="Gasser R.B."/>
            <person name="Young N.D."/>
        </authorList>
    </citation>
    <scope>NUCLEOTIDE SEQUENCE</scope>
</reference>
<protein>
    <recommendedName>
        <fullName evidence="9">Cilia- and flagella-associated protein 43</fullName>
    </recommendedName>
</protein>
<dbReference type="Proteomes" id="UP000471633">
    <property type="component" value="Unassembled WGS sequence"/>
</dbReference>
<accession>A0A922IN74</accession>
<dbReference type="InterPro" id="IPR015943">
    <property type="entry name" value="WD40/YVTN_repeat-like_dom_sf"/>
</dbReference>
<dbReference type="SUPFAM" id="SSF50978">
    <property type="entry name" value="WD40 repeat-like"/>
    <property type="match status" value="1"/>
</dbReference>
<keyword evidence="11" id="KW-0282">Flagellum</keyword>
<evidence type="ECO:0000256" key="8">
    <source>
        <dbReference type="ARBA" id="ARBA00023605"/>
    </source>
</evidence>
<feature type="coiled-coil region" evidence="10">
    <location>
        <begin position="1689"/>
        <end position="1742"/>
    </location>
</feature>
<sequence>MCLSFCHHDDRQKMKTTFEWVQGLKKFQFGFLGDHILCIKCGPSIKFHDILTNKVETLHLPTKYSTVLSIHPLEPYFAVTELCNVNPKVYVYSYPQKDEIILKNAAKLEIQQSIFSYTKYYATVSGIPDFILSIWDFHSCEILCKTNLNGLHLTTFSFCPTDWHYLLGTDHHCIHVWQVETCDRMNSIKCNSMILPERTVNLGPYYGSHNTKTNGDTAGIRHETRFDPNILKSSITGINESREEEFDDYMDISVRLNCVSQTWTNSKLVFIGCEGGQLLLFDPLSMNVKILLNPASRCQCLKEASESTPDRTDCNCDLISTESSLINSEVEIVNKLEGCLTYILYTTHGLLAGGSDGVLRLLILSKATKTIVNKINPLNKQSDQLSVKVNEASLAKNSENYLFNTEIQNCINLYKFENLIQNNRYHWGRNITGLSISSSYRQIAVSCRLGYLSLFSLHDSLQSTLSPDKEMFTNCDRFVGMGLIRFEKSIICVTAGTTGIINCWDCITGELIGSLFLNYTCHCLAISPVLPLAVAGMNSGSIMFIDFTSPTSPRIVNVIRLYRKPLTHIAFDPDGEFLTTVIDDGPSILVSALPNKSFKPIGYVSFSGRVHNLSMIRSKDSQKIFVLLAVSNDTNKTAEAVYQYEIPAEIGSNNELDYVDNYRKLNEDKIKLIKWNFQKPKVGVCYWPSNDVYESTSPLLIAADSQYHRLEIFCIDESQKKQNLLHITTEYTYDILQESKSIKFTRISGTNSLLAYSMDGSVQIISINETVSLQCSINIHESNSRGIIAAEFCKDLNSLITCGGDGLLARVKISEGTITESKVRLFPSLRSLHEQLTKLKEMKSCGITQNQSHSNVNLLQNPDVLPTLPHQSGTSFSLFDQQILVDADEDTDLEEFSYYKRDTDSNINTWIESCQLNAEASEDLIFGETKTRILNELNEIRNTVNAMVSENESLPEFQRIGRLEFELDIDEQSVILEKTKEEVNQLRKEINLRNLAKQFTWQVIKSQCWDEMFVKGRCLKAFSLPIQVTNYPLKNITNSEKQLINTVIARMKIIHATAKERELLSSHLFQSNILKKPSQEQKEEVDEEEETEQSINRILLGSTAREQGGSIDHGYGQMELYTRMQKIYQIVLIKDAIYRMKESFNKQFDEFYEKKASHLSNIQTKLSRIRKIHTDLQQPHLIKHLTSPKFDPDEEPEQLFIVTDDEITVEKYFSPEQLAEIQLKRLADEERRRKEKLDNWREKGLEEMMGGVLEITKEDELKKDIPKPAFLLTGKPSVHWTEDDKQMYAEYERKVKELNEEREKYKKFLEGDLKKINNEIDEIKEKFDEELTSLFNKWLHVQVAILQEELKIWRLKWMLLTEEEFINREYELKQSINELYKKEVQITKNLETAKSILNQVQEETELLSADDKLMEKNLRKEFSDIHGPLYDFIVKAYKKRPKYFLLAPLEKKIDQTGKDAQFFKQLNPYIEKIWQSSQSTKQTSLLEESLVELDNDPSHEQQPGCDNALWSRLCAARRWKINKELEIKFATQKLDDITNFIRKRDRDLQSLHKLLEERKCQLDSLIKDYNRNQTNLELQLLIKQGFVEVNINQFTLLHDYDDALLIQREQVEELNKQIIVLGESKVSHMIRNKEFKKRFYHLEWELSEMLMHYEDLQTKLGDIRRFKITSEIRKYLQSNDYDSLISTQITNTERTIQMLQENHEKTMAQKLARLRQYEIHQGEKLKKENEKAKKEIEEMNVVLHETKFIHEQNHMKSDHLNNPQLRHKLLIQHQNIIKKIKEQTKELKILQAELTYLRQQKSNLKL</sequence>
<keyword evidence="2" id="KW-0963">Cytoplasm</keyword>
<dbReference type="RefSeq" id="XP_051066687.1">
    <property type="nucleotide sequence ID" value="XM_051219345.1"/>
</dbReference>
<organism evidence="11 12">
    <name type="scientific">Schistosoma haematobium</name>
    <name type="common">Blood fluke</name>
    <dbReference type="NCBI Taxonomy" id="6185"/>
    <lineage>
        <taxon>Eukaryota</taxon>
        <taxon>Metazoa</taxon>
        <taxon>Spiralia</taxon>
        <taxon>Lophotrochozoa</taxon>
        <taxon>Platyhelminthes</taxon>
        <taxon>Trematoda</taxon>
        <taxon>Digenea</taxon>
        <taxon>Strigeidida</taxon>
        <taxon>Schistosomatoidea</taxon>
        <taxon>Schistosomatidae</taxon>
        <taxon>Schistosoma</taxon>
    </lineage>
</organism>